<dbReference type="EMBL" id="JABSTQ010007089">
    <property type="protein sequence ID" value="KAG0436250.1"/>
    <property type="molecule type" value="Genomic_DNA"/>
</dbReference>
<name>A0AC60QNP8_IXOPE</name>
<protein>
    <submittedName>
        <fullName evidence="1">Uncharacterized protein</fullName>
    </submittedName>
</protein>
<evidence type="ECO:0000313" key="1">
    <source>
        <dbReference type="EMBL" id="KAG0436250.1"/>
    </source>
</evidence>
<dbReference type="Proteomes" id="UP000805193">
    <property type="component" value="Unassembled WGS sequence"/>
</dbReference>
<sequence>MERVGFVRAFDYLQDEGINIMSITTERHSAIKKEIATNHQTITHFFDSWHMSKGITKKLTAASKRPSNKKLKSWVQPTSNHLYCSYLAILHFNENSKRLQAQTAEGEDRWNLKAPKARKDHLAAFPLTTEPTYEYVDTLFNEVLERLQRLPSFREANAEVSTLPPPPPPMIARVQPRPPKQNLVAVHRSRFGKN</sequence>
<reference evidence="1 2" key="1">
    <citation type="journal article" date="2020" name="Cell">
        <title>Large-Scale Comparative Analyses of Tick Genomes Elucidate Their Genetic Diversity and Vector Capacities.</title>
        <authorList>
            <consortium name="Tick Genome and Microbiome Consortium (TIGMIC)"/>
            <person name="Jia N."/>
            <person name="Wang J."/>
            <person name="Shi W."/>
            <person name="Du L."/>
            <person name="Sun Y."/>
            <person name="Zhan W."/>
            <person name="Jiang J.F."/>
            <person name="Wang Q."/>
            <person name="Zhang B."/>
            <person name="Ji P."/>
            <person name="Bell-Sakyi L."/>
            <person name="Cui X.M."/>
            <person name="Yuan T.T."/>
            <person name="Jiang B.G."/>
            <person name="Yang W.F."/>
            <person name="Lam T.T."/>
            <person name="Chang Q.C."/>
            <person name="Ding S.J."/>
            <person name="Wang X.J."/>
            <person name="Zhu J.G."/>
            <person name="Ruan X.D."/>
            <person name="Zhao L."/>
            <person name="Wei J.T."/>
            <person name="Ye R.Z."/>
            <person name="Que T.C."/>
            <person name="Du C.H."/>
            <person name="Zhou Y.H."/>
            <person name="Cheng J.X."/>
            <person name="Dai P.F."/>
            <person name="Guo W.B."/>
            <person name="Han X.H."/>
            <person name="Huang E.J."/>
            <person name="Li L.F."/>
            <person name="Wei W."/>
            <person name="Gao Y.C."/>
            <person name="Liu J.Z."/>
            <person name="Shao H.Z."/>
            <person name="Wang X."/>
            <person name="Wang C.C."/>
            <person name="Yang T.C."/>
            <person name="Huo Q.B."/>
            <person name="Li W."/>
            <person name="Chen H.Y."/>
            <person name="Chen S.E."/>
            <person name="Zhou L.G."/>
            <person name="Ni X.B."/>
            <person name="Tian J.H."/>
            <person name="Sheng Y."/>
            <person name="Liu T."/>
            <person name="Pan Y.S."/>
            <person name="Xia L.Y."/>
            <person name="Li J."/>
            <person name="Zhao F."/>
            <person name="Cao W.C."/>
        </authorList>
    </citation>
    <scope>NUCLEOTIDE SEQUENCE [LARGE SCALE GENOMIC DNA]</scope>
    <source>
        <strain evidence="1">Iper-2018</strain>
    </source>
</reference>
<accession>A0AC60QNP8</accession>
<proteinExistence type="predicted"/>
<keyword evidence="2" id="KW-1185">Reference proteome</keyword>
<organism evidence="1 2">
    <name type="scientific">Ixodes persulcatus</name>
    <name type="common">Taiga tick</name>
    <dbReference type="NCBI Taxonomy" id="34615"/>
    <lineage>
        <taxon>Eukaryota</taxon>
        <taxon>Metazoa</taxon>
        <taxon>Ecdysozoa</taxon>
        <taxon>Arthropoda</taxon>
        <taxon>Chelicerata</taxon>
        <taxon>Arachnida</taxon>
        <taxon>Acari</taxon>
        <taxon>Parasitiformes</taxon>
        <taxon>Ixodida</taxon>
        <taxon>Ixodoidea</taxon>
        <taxon>Ixodidae</taxon>
        <taxon>Ixodinae</taxon>
        <taxon>Ixodes</taxon>
    </lineage>
</organism>
<gene>
    <name evidence="1" type="ORF">HPB47_018052</name>
</gene>
<comment type="caution">
    <text evidence="1">The sequence shown here is derived from an EMBL/GenBank/DDBJ whole genome shotgun (WGS) entry which is preliminary data.</text>
</comment>
<evidence type="ECO:0000313" key="2">
    <source>
        <dbReference type="Proteomes" id="UP000805193"/>
    </source>
</evidence>